<evidence type="ECO:0000313" key="1">
    <source>
        <dbReference type="EMBL" id="GGL73900.1"/>
    </source>
</evidence>
<dbReference type="AlphaFoldDB" id="A0A830FPN9"/>
<proteinExistence type="predicted"/>
<accession>A0A830FPN9</accession>
<dbReference type="EMBL" id="BMPG01000021">
    <property type="protein sequence ID" value="GGL73900.1"/>
    <property type="molecule type" value="Genomic_DNA"/>
</dbReference>
<comment type="caution">
    <text evidence="1">The sequence shown here is derived from an EMBL/GenBank/DDBJ whole genome shotgun (WGS) entry which is preliminary data.</text>
</comment>
<reference evidence="1" key="2">
    <citation type="submission" date="2020-09" db="EMBL/GenBank/DDBJ databases">
        <authorList>
            <person name="Sun Q."/>
            <person name="Ohkuma M."/>
        </authorList>
    </citation>
    <scope>NUCLEOTIDE SEQUENCE</scope>
    <source>
        <strain evidence="1">JCM 19596</strain>
    </source>
</reference>
<evidence type="ECO:0000313" key="2">
    <source>
        <dbReference type="Proteomes" id="UP000607197"/>
    </source>
</evidence>
<dbReference type="Proteomes" id="UP000607197">
    <property type="component" value="Unassembled WGS sequence"/>
</dbReference>
<sequence length="80" mass="9087">MGFPGLDWPEPLGLEACFCFGQNLPLIFCFWVWDSRVSLVYALEVCLFSDFGGFGIEVDLIISGFIWVVWDEWGWPCVGS</sequence>
<name>A0A830FPN9_9EURY</name>
<gene>
    <name evidence="1" type="ORF">GCM10009039_34960</name>
</gene>
<organism evidence="1 2">
    <name type="scientific">Halocalculus aciditolerans</name>
    <dbReference type="NCBI Taxonomy" id="1383812"/>
    <lineage>
        <taxon>Archaea</taxon>
        <taxon>Methanobacteriati</taxon>
        <taxon>Methanobacteriota</taxon>
        <taxon>Stenosarchaea group</taxon>
        <taxon>Halobacteria</taxon>
        <taxon>Halobacteriales</taxon>
        <taxon>Halobacteriaceae</taxon>
        <taxon>Halocalculus</taxon>
    </lineage>
</organism>
<protein>
    <submittedName>
        <fullName evidence="1">Uncharacterized protein</fullName>
    </submittedName>
</protein>
<reference evidence="1" key="1">
    <citation type="journal article" date="2014" name="Int. J. Syst. Evol. Microbiol.">
        <title>Complete genome sequence of Corynebacterium casei LMG S-19264T (=DSM 44701T), isolated from a smear-ripened cheese.</title>
        <authorList>
            <consortium name="US DOE Joint Genome Institute (JGI-PGF)"/>
            <person name="Walter F."/>
            <person name="Albersmeier A."/>
            <person name="Kalinowski J."/>
            <person name="Ruckert C."/>
        </authorList>
    </citation>
    <scope>NUCLEOTIDE SEQUENCE</scope>
    <source>
        <strain evidence="1">JCM 19596</strain>
    </source>
</reference>
<keyword evidence="2" id="KW-1185">Reference proteome</keyword>